<evidence type="ECO:0000256" key="1">
    <source>
        <dbReference type="SAM" id="Phobius"/>
    </source>
</evidence>
<comment type="caution">
    <text evidence="2">The sequence shown here is derived from an EMBL/GenBank/DDBJ whole genome shotgun (WGS) entry which is preliminary data.</text>
</comment>
<feature type="transmembrane region" description="Helical" evidence="1">
    <location>
        <begin position="7"/>
        <end position="27"/>
    </location>
</feature>
<protein>
    <recommendedName>
        <fullName evidence="4">DUF4044 domain-containing protein</fullName>
    </recommendedName>
</protein>
<keyword evidence="1" id="KW-1133">Transmembrane helix</keyword>
<name>A0A2N5M789_9BACI</name>
<evidence type="ECO:0000313" key="3">
    <source>
        <dbReference type="Proteomes" id="UP000234748"/>
    </source>
</evidence>
<keyword evidence="3" id="KW-1185">Reference proteome</keyword>
<sequence>MEKLAKILLMLCGTFMVIGIVYMLFFAN</sequence>
<reference evidence="2 3" key="1">
    <citation type="submission" date="2017-11" db="EMBL/GenBank/DDBJ databases">
        <title>Comparitive Functional Genomics of Dry Heat Resistant strains isolated from the Viking Spacecraft.</title>
        <authorList>
            <person name="Seuylemezian A."/>
            <person name="Cooper K."/>
            <person name="Vaishampayan P."/>
        </authorList>
    </citation>
    <scope>NUCLEOTIDE SEQUENCE [LARGE SCALE GENOMIC DNA]</scope>
    <source>
        <strain evidence="2 3">V1-29</strain>
    </source>
</reference>
<organism evidence="2 3">
    <name type="scientific">Peribacillus deserti</name>
    <dbReference type="NCBI Taxonomy" id="673318"/>
    <lineage>
        <taxon>Bacteria</taxon>
        <taxon>Bacillati</taxon>
        <taxon>Bacillota</taxon>
        <taxon>Bacilli</taxon>
        <taxon>Bacillales</taxon>
        <taxon>Bacillaceae</taxon>
        <taxon>Peribacillus</taxon>
    </lineage>
</organism>
<keyword evidence="1" id="KW-0472">Membrane</keyword>
<dbReference type="Proteomes" id="UP000234748">
    <property type="component" value="Unassembled WGS sequence"/>
</dbReference>
<dbReference type="AlphaFoldDB" id="A0A2N5M789"/>
<proteinExistence type="predicted"/>
<gene>
    <name evidence="2" type="ORF">CUU66_09275</name>
</gene>
<evidence type="ECO:0000313" key="2">
    <source>
        <dbReference type="EMBL" id="PLT30220.1"/>
    </source>
</evidence>
<accession>A0A2N5M789</accession>
<evidence type="ECO:0008006" key="4">
    <source>
        <dbReference type="Google" id="ProtNLM"/>
    </source>
</evidence>
<dbReference type="EMBL" id="PGUY01000027">
    <property type="protein sequence ID" value="PLT30220.1"/>
    <property type="molecule type" value="Genomic_DNA"/>
</dbReference>
<keyword evidence="1" id="KW-0812">Transmembrane</keyword>